<proteinExistence type="predicted"/>
<accession>A0A9J6B1K4</accession>
<dbReference type="Proteomes" id="UP000824120">
    <property type="component" value="Chromosome 1"/>
</dbReference>
<sequence length="38" mass="4468">MNQTKRRIAECRLTTPIGPSQHRVLKTINTYLIMRHCS</sequence>
<keyword evidence="2" id="KW-1185">Reference proteome</keyword>
<gene>
    <name evidence="1" type="ORF">H5410_002175</name>
</gene>
<evidence type="ECO:0000313" key="1">
    <source>
        <dbReference type="EMBL" id="KAG5630458.1"/>
    </source>
</evidence>
<evidence type="ECO:0000313" key="2">
    <source>
        <dbReference type="Proteomes" id="UP000824120"/>
    </source>
</evidence>
<name>A0A9J6B1K4_SOLCO</name>
<dbReference type="EMBL" id="JACXVP010000001">
    <property type="protein sequence ID" value="KAG5630458.1"/>
    <property type="molecule type" value="Genomic_DNA"/>
</dbReference>
<reference evidence="1 2" key="1">
    <citation type="submission" date="2020-09" db="EMBL/GenBank/DDBJ databases">
        <title>De no assembly of potato wild relative species, Solanum commersonii.</title>
        <authorList>
            <person name="Cho K."/>
        </authorList>
    </citation>
    <scope>NUCLEOTIDE SEQUENCE [LARGE SCALE GENOMIC DNA]</scope>
    <source>
        <strain evidence="1">LZ3.2</strain>
        <tissue evidence="1">Leaf</tissue>
    </source>
</reference>
<comment type="caution">
    <text evidence="1">The sequence shown here is derived from an EMBL/GenBank/DDBJ whole genome shotgun (WGS) entry which is preliminary data.</text>
</comment>
<protein>
    <submittedName>
        <fullName evidence="1">Uncharacterized protein</fullName>
    </submittedName>
</protein>
<dbReference type="AlphaFoldDB" id="A0A9J6B1K4"/>
<organism evidence="1 2">
    <name type="scientific">Solanum commersonii</name>
    <name type="common">Commerson's wild potato</name>
    <name type="synonym">Commerson's nightshade</name>
    <dbReference type="NCBI Taxonomy" id="4109"/>
    <lineage>
        <taxon>Eukaryota</taxon>
        <taxon>Viridiplantae</taxon>
        <taxon>Streptophyta</taxon>
        <taxon>Embryophyta</taxon>
        <taxon>Tracheophyta</taxon>
        <taxon>Spermatophyta</taxon>
        <taxon>Magnoliopsida</taxon>
        <taxon>eudicotyledons</taxon>
        <taxon>Gunneridae</taxon>
        <taxon>Pentapetalae</taxon>
        <taxon>asterids</taxon>
        <taxon>lamiids</taxon>
        <taxon>Solanales</taxon>
        <taxon>Solanaceae</taxon>
        <taxon>Solanoideae</taxon>
        <taxon>Solaneae</taxon>
        <taxon>Solanum</taxon>
    </lineage>
</organism>